<comment type="caution">
    <text evidence="1">The sequence shown here is derived from an EMBL/GenBank/DDBJ whole genome shotgun (WGS) entry which is preliminary data.</text>
</comment>
<reference evidence="1 2" key="1">
    <citation type="journal article" date="2022" name="Plant J.">
        <title>Chromosome-level genome of Camellia lanceoleosa provides a valuable resource for understanding genome evolution and self-incompatibility.</title>
        <authorList>
            <person name="Gong W."/>
            <person name="Xiao S."/>
            <person name="Wang L."/>
            <person name="Liao Z."/>
            <person name="Chang Y."/>
            <person name="Mo W."/>
            <person name="Hu G."/>
            <person name="Li W."/>
            <person name="Zhao G."/>
            <person name="Zhu H."/>
            <person name="Hu X."/>
            <person name="Ji K."/>
            <person name="Xiang X."/>
            <person name="Song Q."/>
            <person name="Yuan D."/>
            <person name="Jin S."/>
            <person name="Zhang L."/>
        </authorList>
    </citation>
    <scope>NUCLEOTIDE SEQUENCE [LARGE SCALE GENOMIC DNA]</scope>
    <source>
        <strain evidence="1">SQ_2022a</strain>
    </source>
</reference>
<protein>
    <submittedName>
        <fullName evidence="1">Nuclear poly(A) polymerase 3</fullName>
    </submittedName>
</protein>
<keyword evidence="2" id="KW-1185">Reference proteome</keyword>
<dbReference type="Proteomes" id="UP001060215">
    <property type="component" value="Chromosome 9"/>
</dbReference>
<dbReference type="EMBL" id="CM045766">
    <property type="protein sequence ID" value="KAI8005417.1"/>
    <property type="molecule type" value="Genomic_DNA"/>
</dbReference>
<proteinExistence type="predicted"/>
<sequence length="163" mass="18870">MCSAGDKHHFIDNKKFKLALKDIGNHMKLSKEWHQVLSRGTPLWRIFLLFYTACLQVDRTYLRSTASRMQKFDLPCYDLQNVDILNPFLLSDIDETSWSSLSGVHANKCILRLLPNMELSSMLSMGSYGNQYQPILCRSSFERNLSNGFSRDAERAESIWTPR</sequence>
<accession>A0ACC0GVY8</accession>
<evidence type="ECO:0000313" key="1">
    <source>
        <dbReference type="EMBL" id="KAI8005417.1"/>
    </source>
</evidence>
<gene>
    <name evidence="1" type="ORF">LOK49_LG08G03392</name>
</gene>
<name>A0ACC0GVY8_9ERIC</name>
<evidence type="ECO:0000313" key="2">
    <source>
        <dbReference type="Proteomes" id="UP001060215"/>
    </source>
</evidence>
<organism evidence="1 2">
    <name type="scientific">Camellia lanceoleosa</name>
    <dbReference type="NCBI Taxonomy" id="1840588"/>
    <lineage>
        <taxon>Eukaryota</taxon>
        <taxon>Viridiplantae</taxon>
        <taxon>Streptophyta</taxon>
        <taxon>Embryophyta</taxon>
        <taxon>Tracheophyta</taxon>
        <taxon>Spermatophyta</taxon>
        <taxon>Magnoliopsida</taxon>
        <taxon>eudicotyledons</taxon>
        <taxon>Gunneridae</taxon>
        <taxon>Pentapetalae</taxon>
        <taxon>asterids</taxon>
        <taxon>Ericales</taxon>
        <taxon>Theaceae</taxon>
        <taxon>Camellia</taxon>
    </lineage>
</organism>